<sequence length="142" mass="16901">MIEKWIIMLVLFCFATGYAQNDKDVYLLFKEGARSICRHSMFKDGREKTEIDFICKKRNSEGKVWFIMCLRNFEAIDNGETITVEEFQKLKIGTIDDLMRKAESDWQVTHKGNIFKDIYIIEENEGKYNKFKVKWIGVYEDE</sequence>
<accession>A0A3S3RDC4</accession>
<reference evidence="1 2" key="1">
    <citation type="submission" date="2019-01" db="EMBL/GenBank/DDBJ databases">
        <title>Flavobacterium sp. nov.,isolated from freshwater.</title>
        <authorList>
            <person name="Zhang R."/>
            <person name="Du Z.-J."/>
        </authorList>
    </citation>
    <scope>NUCLEOTIDE SEQUENCE [LARGE SCALE GENOMIC DNA]</scope>
    <source>
        <strain evidence="1 2">1E403</strain>
    </source>
</reference>
<dbReference type="Proteomes" id="UP000287527">
    <property type="component" value="Unassembled WGS sequence"/>
</dbReference>
<dbReference type="AlphaFoldDB" id="A0A3S3RDC4"/>
<proteinExistence type="predicted"/>
<organism evidence="1 2">
    <name type="scientific">Flavobacterium cerinum</name>
    <dbReference type="NCBI Taxonomy" id="2502784"/>
    <lineage>
        <taxon>Bacteria</taxon>
        <taxon>Pseudomonadati</taxon>
        <taxon>Bacteroidota</taxon>
        <taxon>Flavobacteriia</taxon>
        <taxon>Flavobacteriales</taxon>
        <taxon>Flavobacteriaceae</taxon>
        <taxon>Flavobacterium</taxon>
    </lineage>
</organism>
<evidence type="ECO:0000313" key="2">
    <source>
        <dbReference type="Proteomes" id="UP000287527"/>
    </source>
</evidence>
<dbReference type="RefSeq" id="WP_128391142.1">
    <property type="nucleotide sequence ID" value="NZ_SBII01000014.1"/>
</dbReference>
<keyword evidence="2" id="KW-1185">Reference proteome</keyword>
<evidence type="ECO:0000313" key="1">
    <source>
        <dbReference type="EMBL" id="RWW92054.1"/>
    </source>
</evidence>
<name>A0A3S3RDC4_9FLAO</name>
<gene>
    <name evidence="1" type="ORF">EPI11_16750</name>
</gene>
<dbReference type="EMBL" id="SBII01000014">
    <property type="protein sequence ID" value="RWW92054.1"/>
    <property type="molecule type" value="Genomic_DNA"/>
</dbReference>
<protein>
    <submittedName>
        <fullName evidence="1">Uncharacterized protein</fullName>
    </submittedName>
</protein>
<comment type="caution">
    <text evidence="1">The sequence shown here is derived from an EMBL/GenBank/DDBJ whole genome shotgun (WGS) entry which is preliminary data.</text>
</comment>